<dbReference type="InterPro" id="IPR036388">
    <property type="entry name" value="WH-like_DNA-bd_sf"/>
</dbReference>
<name>A0ABW3VHX9_9PSEU</name>
<dbReference type="EMBL" id="JBHTMB010000134">
    <property type="protein sequence ID" value="MFD1234602.1"/>
    <property type="molecule type" value="Genomic_DNA"/>
</dbReference>
<keyword evidence="5" id="KW-0804">Transcription</keyword>
<evidence type="ECO:0000256" key="2">
    <source>
        <dbReference type="ARBA" id="ARBA00022490"/>
    </source>
</evidence>
<keyword evidence="4" id="KW-0238">DNA-binding</keyword>
<comment type="caution">
    <text evidence="7">The sequence shown here is derived from an EMBL/GenBank/DDBJ whole genome shotgun (WGS) entry which is preliminary data.</text>
</comment>
<dbReference type="RefSeq" id="WP_013676985.1">
    <property type="nucleotide sequence ID" value="NZ_BAABKS010000006.1"/>
</dbReference>
<dbReference type="PANTHER" id="PTHR33164:SF5">
    <property type="entry name" value="ORGANIC HYDROPEROXIDE RESISTANCE TRANSCRIPTIONAL REGULATOR"/>
    <property type="match status" value="1"/>
</dbReference>
<dbReference type="Pfam" id="PF22381">
    <property type="entry name" value="Staph_reg_Sar_Rot"/>
    <property type="match status" value="1"/>
</dbReference>
<evidence type="ECO:0000259" key="6">
    <source>
        <dbReference type="PROSITE" id="PS50995"/>
    </source>
</evidence>
<dbReference type="PRINTS" id="PR00598">
    <property type="entry name" value="HTHMARR"/>
</dbReference>
<evidence type="ECO:0000313" key="8">
    <source>
        <dbReference type="Proteomes" id="UP001597182"/>
    </source>
</evidence>
<dbReference type="Gene3D" id="1.10.10.10">
    <property type="entry name" value="Winged helix-like DNA-binding domain superfamily/Winged helix DNA-binding domain"/>
    <property type="match status" value="1"/>
</dbReference>
<dbReference type="SMART" id="SM00347">
    <property type="entry name" value="HTH_MARR"/>
    <property type="match status" value="1"/>
</dbReference>
<reference evidence="8" key="1">
    <citation type="journal article" date="2019" name="Int. J. Syst. Evol. Microbiol.">
        <title>The Global Catalogue of Microorganisms (GCM) 10K type strain sequencing project: providing services to taxonomists for standard genome sequencing and annotation.</title>
        <authorList>
            <consortium name="The Broad Institute Genomics Platform"/>
            <consortium name="The Broad Institute Genome Sequencing Center for Infectious Disease"/>
            <person name="Wu L."/>
            <person name="Ma J."/>
        </authorList>
    </citation>
    <scope>NUCLEOTIDE SEQUENCE [LARGE SCALE GENOMIC DNA]</scope>
    <source>
        <strain evidence="8">CCUG 49018</strain>
    </source>
</reference>
<protein>
    <submittedName>
        <fullName evidence="7">MarR family winged helix-turn-helix transcriptional regulator</fullName>
    </submittedName>
</protein>
<evidence type="ECO:0000256" key="3">
    <source>
        <dbReference type="ARBA" id="ARBA00023015"/>
    </source>
</evidence>
<dbReference type="InterPro" id="IPR039422">
    <property type="entry name" value="MarR/SlyA-like"/>
</dbReference>
<evidence type="ECO:0000256" key="1">
    <source>
        <dbReference type="ARBA" id="ARBA00004496"/>
    </source>
</evidence>
<feature type="domain" description="HTH marR-type" evidence="6">
    <location>
        <begin position="9"/>
        <end position="139"/>
    </location>
</feature>
<gene>
    <name evidence="7" type="ORF">ACFQ34_15030</name>
</gene>
<sequence>MSDESLLLDDQLCFAIYAASRAVTATYRPLLEELGLTYPQYLVMLLLWDRGRCSVKEVGAALELDYGTVTPLLKRLAALGLVERHRRTDDERGVDVVLTAEGEALRSRAAAVPTQMGTAFGLSAAEREDLRKRLRTLTRSVHAFTAERVSPATG</sequence>
<dbReference type="InterPro" id="IPR000835">
    <property type="entry name" value="HTH_MarR-typ"/>
</dbReference>
<dbReference type="InterPro" id="IPR055166">
    <property type="entry name" value="Transc_reg_Sar_Rot_HTH"/>
</dbReference>
<dbReference type="PROSITE" id="PS50995">
    <property type="entry name" value="HTH_MARR_2"/>
    <property type="match status" value="1"/>
</dbReference>
<dbReference type="InterPro" id="IPR036390">
    <property type="entry name" value="WH_DNA-bd_sf"/>
</dbReference>
<evidence type="ECO:0000313" key="7">
    <source>
        <dbReference type="EMBL" id="MFD1234602.1"/>
    </source>
</evidence>
<dbReference type="PANTHER" id="PTHR33164">
    <property type="entry name" value="TRANSCRIPTIONAL REGULATOR, MARR FAMILY"/>
    <property type="match status" value="1"/>
</dbReference>
<organism evidence="7 8">
    <name type="scientific">Pseudonocardia benzenivorans</name>
    <dbReference type="NCBI Taxonomy" id="228005"/>
    <lineage>
        <taxon>Bacteria</taxon>
        <taxon>Bacillati</taxon>
        <taxon>Actinomycetota</taxon>
        <taxon>Actinomycetes</taxon>
        <taxon>Pseudonocardiales</taxon>
        <taxon>Pseudonocardiaceae</taxon>
        <taxon>Pseudonocardia</taxon>
    </lineage>
</organism>
<dbReference type="SUPFAM" id="SSF46785">
    <property type="entry name" value="Winged helix' DNA-binding domain"/>
    <property type="match status" value="1"/>
</dbReference>
<evidence type="ECO:0000256" key="4">
    <source>
        <dbReference type="ARBA" id="ARBA00023125"/>
    </source>
</evidence>
<evidence type="ECO:0000256" key="5">
    <source>
        <dbReference type="ARBA" id="ARBA00023163"/>
    </source>
</evidence>
<keyword evidence="3" id="KW-0805">Transcription regulation</keyword>
<proteinExistence type="predicted"/>
<accession>A0ABW3VHX9</accession>
<dbReference type="Proteomes" id="UP001597182">
    <property type="component" value="Unassembled WGS sequence"/>
</dbReference>
<keyword evidence="2" id="KW-0963">Cytoplasm</keyword>
<comment type="subcellular location">
    <subcellularLocation>
        <location evidence="1">Cytoplasm</location>
    </subcellularLocation>
</comment>
<keyword evidence="8" id="KW-1185">Reference proteome</keyword>